<dbReference type="RefSeq" id="WP_121907312.1">
    <property type="nucleotide sequence ID" value="NZ_REFC01000012.1"/>
</dbReference>
<dbReference type="PANTHER" id="PTHR37804:SF1">
    <property type="entry name" value="CDAA REGULATORY PROTEIN CDAR"/>
    <property type="match status" value="1"/>
</dbReference>
<dbReference type="PANTHER" id="PTHR37804">
    <property type="entry name" value="CDAA REGULATORY PROTEIN CDAR"/>
    <property type="match status" value="1"/>
</dbReference>
<protein>
    <submittedName>
        <fullName evidence="1">YbbR-like protein</fullName>
    </submittedName>
</protein>
<organism evidence="1 2">
    <name type="scientific">Ulvibacter antarcticus</name>
    <dbReference type="NCBI Taxonomy" id="442714"/>
    <lineage>
        <taxon>Bacteria</taxon>
        <taxon>Pseudomonadati</taxon>
        <taxon>Bacteroidota</taxon>
        <taxon>Flavobacteriia</taxon>
        <taxon>Flavobacteriales</taxon>
        <taxon>Flavobacteriaceae</taxon>
        <taxon>Ulvibacter</taxon>
    </lineage>
</organism>
<name>A0A3L9YYL8_9FLAO</name>
<dbReference type="Proteomes" id="UP000271339">
    <property type="component" value="Unassembled WGS sequence"/>
</dbReference>
<dbReference type="OrthoDB" id="1150187at2"/>
<dbReference type="Pfam" id="PF07949">
    <property type="entry name" value="YbbR"/>
    <property type="match status" value="1"/>
</dbReference>
<dbReference type="EMBL" id="REFC01000012">
    <property type="protein sequence ID" value="RMA64897.1"/>
    <property type="molecule type" value="Genomic_DNA"/>
</dbReference>
<evidence type="ECO:0000313" key="2">
    <source>
        <dbReference type="Proteomes" id="UP000271339"/>
    </source>
</evidence>
<reference evidence="1 2" key="1">
    <citation type="submission" date="2018-10" db="EMBL/GenBank/DDBJ databases">
        <title>Genomic Encyclopedia of Archaeal and Bacterial Type Strains, Phase II (KMG-II): from individual species to whole genera.</title>
        <authorList>
            <person name="Goeker M."/>
        </authorList>
    </citation>
    <scope>NUCLEOTIDE SEQUENCE [LARGE SCALE GENOMIC DNA]</scope>
    <source>
        <strain evidence="1 2">DSM 23424</strain>
    </source>
</reference>
<proteinExistence type="predicted"/>
<dbReference type="Gene3D" id="2.170.120.40">
    <property type="entry name" value="YbbR-like domain"/>
    <property type="match status" value="1"/>
</dbReference>
<keyword evidence="2" id="KW-1185">Reference proteome</keyword>
<dbReference type="InterPro" id="IPR012505">
    <property type="entry name" value="YbbR"/>
</dbReference>
<evidence type="ECO:0000313" key="1">
    <source>
        <dbReference type="EMBL" id="RMA64897.1"/>
    </source>
</evidence>
<comment type="caution">
    <text evidence="1">The sequence shown here is derived from an EMBL/GenBank/DDBJ whole genome shotgun (WGS) entry which is preliminary data.</text>
</comment>
<accession>A0A3L9YYL8</accession>
<gene>
    <name evidence="1" type="ORF">BXY75_1782</name>
</gene>
<dbReference type="InterPro" id="IPR053154">
    <property type="entry name" value="c-di-AMP_regulator"/>
</dbReference>
<sequence length="316" mass="36052">MKKQLKNPFKNTKFKAFLFFLFLATFFWVLTKFSRQYTASATMDIHCINVPATTMLAHSNYKSIDVDLTTNGFEFLYYKLNRPDITIDVASFYKEGSKEVIIPSVDLARMISSRLKSNIAVNNILVDNLIVKLDEIISKKVPVFSEVNLEYKNGFRAVDTVSVSPDSVNISGPSEYVEKIDIIRTDNISEKNIDKNVIKTVKLQNPDVNNLIIDISEVTIEVKVAEFSQNEVILNVEIINAPESTIIKLIPEVVTVTFDASVDDFKGISKQEFRLVCDYTERNKEENFMIPKLIKHPKGIVNILIDSEKIDYLIFK</sequence>
<dbReference type="AlphaFoldDB" id="A0A3L9YYL8"/>